<evidence type="ECO:0000256" key="1">
    <source>
        <dbReference type="ARBA" id="ARBA00022729"/>
    </source>
</evidence>
<dbReference type="PANTHER" id="PTHR43649:SF33">
    <property type="entry name" value="POLYGALACTURONAN_RHAMNOGALACTURONAN-BINDING PROTEIN YTCQ"/>
    <property type="match status" value="1"/>
</dbReference>
<name>A0A4Q9DR50_9BACL</name>
<evidence type="ECO:0000256" key="2">
    <source>
        <dbReference type="SAM" id="MobiDB-lite"/>
    </source>
</evidence>
<dbReference type="AlphaFoldDB" id="A0A4Q9DR50"/>
<feature type="compositionally biased region" description="Low complexity" evidence="2">
    <location>
        <begin position="56"/>
        <end position="68"/>
    </location>
</feature>
<evidence type="ECO:0000313" key="5">
    <source>
        <dbReference type="Proteomes" id="UP000293142"/>
    </source>
</evidence>
<proteinExistence type="predicted"/>
<sequence length="516" mass="57071">MNFKRGGCLMKKQKMYKSWGLLFSSVLAVSAILSACQTSGTNPGASSASGTGGNAAAGSNSGSKQGAAEPAGPATVSMLNVYLSNTAPKADGPIVKETERIANAKLNITYVPFNVYSEKLNVTMTSGDMPQAIMVENPFVTSIVNGIRAGMFWDLTPYLNEFPNLKKYDPQIMKNLSVDGKYYVIPRPRPLVRLATIIRKDWLDNVGLSEPKTVDEFYNMLKAFKEKDPDKNGVNDTYGMMIYENSIPTEIFAWFGAPNNWKVDDSGNFVKDVETKEYREGLRFVRKLYNEDLINKNFAIVVRNEARKDLYNNKVGASIEAIDAVVPFYYFQMQDTKNFYKMTVSPPINGKAYAASGHYGGALISKTSVKTEKDLRQVLRYFNAVNSDEAKAEFVKVAQENDKKPAAEQFNLDDLKNLVTTDAIVYPTGTTDTDTLLKSRMTEYAAISIPDPSSALISPTQTEKNEQLKTILTDARAQYIMGKIDDAGFDAAVAQWKKVGGDQVAKELADLYKKSK</sequence>
<keyword evidence="1 3" id="KW-0732">Signal</keyword>
<reference evidence="4 5" key="1">
    <citation type="submission" date="2019-02" db="EMBL/GenBank/DDBJ databases">
        <title>Paenibacillus sp. nov., isolated from surface-sterilized tissue of Thalictrum simplex L.</title>
        <authorList>
            <person name="Tuo L."/>
        </authorList>
    </citation>
    <scope>NUCLEOTIDE SEQUENCE [LARGE SCALE GENOMIC DNA]</scope>
    <source>
        <strain evidence="4 5">N2SHLJ1</strain>
    </source>
</reference>
<keyword evidence="5" id="KW-1185">Reference proteome</keyword>
<feature type="chain" id="PRO_5039496124" evidence="3">
    <location>
        <begin position="36"/>
        <end position="516"/>
    </location>
</feature>
<dbReference type="SUPFAM" id="SSF53850">
    <property type="entry name" value="Periplasmic binding protein-like II"/>
    <property type="match status" value="1"/>
</dbReference>
<dbReference type="OrthoDB" id="2513152at2"/>
<organism evidence="4 5">
    <name type="scientific">Paenibacillus thalictri</name>
    <dbReference type="NCBI Taxonomy" id="2527873"/>
    <lineage>
        <taxon>Bacteria</taxon>
        <taxon>Bacillati</taxon>
        <taxon>Bacillota</taxon>
        <taxon>Bacilli</taxon>
        <taxon>Bacillales</taxon>
        <taxon>Paenibacillaceae</taxon>
        <taxon>Paenibacillus</taxon>
    </lineage>
</organism>
<dbReference type="InterPro" id="IPR050490">
    <property type="entry name" value="Bact_solute-bd_prot1"/>
</dbReference>
<dbReference type="EMBL" id="SIRE01000015">
    <property type="protein sequence ID" value="TBL76059.1"/>
    <property type="molecule type" value="Genomic_DNA"/>
</dbReference>
<dbReference type="Gene3D" id="3.40.190.10">
    <property type="entry name" value="Periplasmic binding protein-like II"/>
    <property type="match status" value="2"/>
</dbReference>
<protein>
    <submittedName>
        <fullName evidence="4">Extracellular solute-binding protein</fullName>
    </submittedName>
</protein>
<gene>
    <name evidence="4" type="ORF">EYB31_21145</name>
</gene>
<feature type="signal peptide" evidence="3">
    <location>
        <begin position="1"/>
        <end position="35"/>
    </location>
</feature>
<comment type="caution">
    <text evidence="4">The sequence shown here is derived from an EMBL/GenBank/DDBJ whole genome shotgun (WGS) entry which is preliminary data.</text>
</comment>
<evidence type="ECO:0000313" key="4">
    <source>
        <dbReference type="EMBL" id="TBL76059.1"/>
    </source>
</evidence>
<feature type="region of interest" description="Disordered" evidence="2">
    <location>
        <begin position="43"/>
        <end position="71"/>
    </location>
</feature>
<dbReference type="Proteomes" id="UP000293142">
    <property type="component" value="Unassembled WGS sequence"/>
</dbReference>
<evidence type="ECO:0000256" key="3">
    <source>
        <dbReference type="SAM" id="SignalP"/>
    </source>
</evidence>
<dbReference type="PANTHER" id="PTHR43649">
    <property type="entry name" value="ARABINOSE-BINDING PROTEIN-RELATED"/>
    <property type="match status" value="1"/>
</dbReference>
<accession>A0A4Q9DR50</accession>